<evidence type="ECO:0000256" key="1">
    <source>
        <dbReference type="SAM" id="Phobius"/>
    </source>
</evidence>
<dbReference type="EMBL" id="LR786814">
    <property type="protein sequence ID" value="CAB3262676.1"/>
    <property type="molecule type" value="mRNA"/>
</dbReference>
<organism evidence="2">
    <name type="scientific">Phallusia mammillata</name>
    <dbReference type="NCBI Taxonomy" id="59560"/>
    <lineage>
        <taxon>Eukaryota</taxon>
        <taxon>Metazoa</taxon>
        <taxon>Chordata</taxon>
        <taxon>Tunicata</taxon>
        <taxon>Ascidiacea</taxon>
        <taxon>Phlebobranchia</taxon>
        <taxon>Ascidiidae</taxon>
        <taxon>Phallusia</taxon>
    </lineage>
</organism>
<sequence length="250" mass="29428">MKILCVGFWKTGTKSLSKALTHLGYNVYDYEEQLVNLKTTWNKFFDGTITDKDIYETFKDIDVLIDGPVIVFWEEIYRVFPEAKVILTIRDEDGWWKSWKNMQDDFFAGSYLLRISIMVSPTARKFLHSGVKIFGMAYGFDNSLSPFSMDWNANERLYKMKYRKHNCYVLHTVPEDKRLVHISKEGWEPICKYLDHDVPKIPYPHQNKNASLFKEQMAGPLFKQIIKEFKLIVAFLCVVVIVVLAWWLAK</sequence>
<dbReference type="PANTHER" id="PTHR36978">
    <property type="entry name" value="P-LOOP CONTAINING NUCLEOTIDE TRIPHOSPHATE HYDROLASE"/>
    <property type="match status" value="1"/>
</dbReference>
<dbReference type="Gene3D" id="3.40.50.300">
    <property type="entry name" value="P-loop containing nucleotide triphosphate hydrolases"/>
    <property type="match status" value="1"/>
</dbReference>
<reference evidence="2" key="1">
    <citation type="submission" date="2020-04" db="EMBL/GenBank/DDBJ databases">
        <authorList>
            <person name="Neveu A P."/>
        </authorList>
    </citation>
    <scope>NUCLEOTIDE SEQUENCE</scope>
    <source>
        <tissue evidence="2">Whole embryo</tissue>
    </source>
</reference>
<evidence type="ECO:0000313" key="2">
    <source>
        <dbReference type="EMBL" id="CAB3262676.1"/>
    </source>
</evidence>
<dbReference type="PANTHER" id="PTHR36978:SF4">
    <property type="entry name" value="P-LOOP CONTAINING NUCLEOSIDE TRIPHOSPHATE HYDROLASE PROTEIN"/>
    <property type="match status" value="1"/>
</dbReference>
<dbReference type="Pfam" id="PF17784">
    <property type="entry name" value="Sulfotransfer_4"/>
    <property type="match status" value="1"/>
</dbReference>
<keyword evidence="1" id="KW-0812">Transmembrane</keyword>
<proteinExistence type="evidence at transcript level"/>
<name>A0A6F9DI87_9ASCI</name>
<dbReference type="AlphaFoldDB" id="A0A6F9DI87"/>
<dbReference type="InterPro" id="IPR027417">
    <property type="entry name" value="P-loop_NTPase"/>
</dbReference>
<accession>A0A6F9DI87</accession>
<dbReference type="InterPro" id="IPR040632">
    <property type="entry name" value="Sulfotransfer_4"/>
</dbReference>
<gene>
    <name evidence="2" type="primary">LOC100181738</name>
</gene>
<keyword evidence="1" id="KW-1133">Transmembrane helix</keyword>
<dbReference type="SUPFAM" id="SSF52540">
    <property type="entry name" value="P-loop containing nucleoside triphosphate hydrolases"/>
    <property type="match status" value="1"/>
</dbReference>
<feature type="transmembrane region" description="Helical" evidence="1">
    <location>
        <begin position="231"/>
        <end position="249"/>
    </location>
</feature>
<protein>
    <submittedName>
        <fullName evidence="2">Uncharacterized protein LOC100181738</fullName>
    </submittedName>
</protein>
<keyword evidence="1" id="KW-0472">Membrane</keyword>